<evidence type="ECO:0000313" key="3">
    <source>
        <dbReference type="Proteomes" id="UP000070188"/>
    </source>
</evidence>
<dbReference type="Proteomes" id="UP000070188">
    <property type="component" value="Unassembled WGS sequence"/>
</dbReference>
<dbReference type="Pfam" id="PF01928">
    <property type="entry name" value="CYTH"/>
    <property type="match status" value="1"/>
</dbReference>
<organism evidence="2 3">
    <name type="scientific">Carbonactinospora thermoautotrophica</name>
    <dbReference type="NCBI Taxonomy" id="1469144"/>
    <lineage>
        <taxon>Bacteria</taxon>
        <taxon>Bacillati</taxon>
        <taxon>Actinomycetota</taxon>
        <taxon>Actinomycetes</taxon>
        <taxon>Kitasatosporales</taxon>
        <taxon>Carbonactinosporaceae</taxon>
        <taxon>Carbonactinospora</taxon>
    </lineage>
</organism>
<dbReference type="PROSITE" id="PS51707">
    <property type="entry name" value="CYTH"/>
    <property type="match status" value="1"/>
</dbReference>
<gene>
    <name evidence="2" type="ORF">LI90_2782</name>
</gene>
<dbReference type="OrthoDB" id="3474751at2"/>
<name>A0A132MVL8_9ACTN</name>
<dbReference type="PANTHER" id="PTHR21028:SF2">
    <property type="entry name" value="CYTH DOMAIN-CONTAINING PROTEIN"/>
    <property type="match status" value="1"/>
</dbReference>
<evidence type="ECO:0000259" key="1">
    <source>
        <dbReference type="PROSITE" id="PS51707"/>
    </source>
</evidence>
<keyword evidence="2" id="KW-0456">Lyase</keyword>
<evidence type="ECO:0000313" key="2">
    <source>
        <dbReference type="EMBL" id="KWX01750.1"/>
    </source>
</evidence>
<dbReference type="STRING" id="1469144.LI90_2782"/>
<accession>A0A132MVL8</accession>
<protein>
    <submittedName>
        <fullName evidence="2">Adenylate cyclase</fullName>
        <ecNumber evidence="2">4.6.1.1</ecNumber>
    </submittedName>
</protein>
<keyword evidence="3" id="KW-1185">Reference proteome</keyword>
<dbReference type="AlphaFoldDB" id="A0A132MVL8"/>
<dbReference type="PATRIC" id="fig|1469144.10.peg.3008"/>
<sequence>MIEAELKARVKDPERVRQRLRERSTEEVSVYRDTYYDRPDGELAQGDRELRVRTIETAHGARTILTFKDAAVDVDSGSKPEYETTVGQPDMLAAILRALGFAPVIAFEKHCANYAFAAHGRNLRATLVRVPELDGDFLEVETLVDDPADVPPALDAIRKALADLGIGEDDLTTEKYTDGVARRRAQAEVGQ</sequence>
<proteinExistence type="predicted"/>
<dbReference type="SMART" id="SM01118">
    <property type="entry name" value="CYTH"/>
    <property type="match status" value="1"/>
</dbReference>
<dbReference type="PANTHER" id="PTHR21028">
    <property type="entry name" value="SI:CH211-156B7.4"/>
    <property type="match status" value="1"/>
</dbReference>
<dbReference type="Gene3D" id="2.40.320.10">
    <property type="entry name" value="Hypothetical Protein Pfu-838710-001"/>
    <property type="match status" value="1"/>
</dbReference>
<dbReference type="RefSeq" id="WP_066888416.1">
    <property type="nucleotide sequence ID" value="NZ_LAXD01000001.1"/>
</dbReference>
<dbReference type="InterPro" id="IPR023577">
    <property type="entry name" value="CYTH_domain"/>
</dbReference>
<comment type="caution">
    <text evidence="2">The sequence shown here is derived from an EMBL/GenBank/DDBJ whole genome shotgun (WGS) entry which is preliminary data.</text>
</comment>
<dbReference type="GO" id="GO:0004016">
    <property type="term" value="F:adenylate cyclase activity"/>
    <property type="evidence" value="ECO:0007669"/>
    <property type="project" value="UniProtKB-EC"/>
</dbReference>
<dbReference type="NCBIfam" id="TIGR00318">
    <property type="entry name" value="cyaB"/>
    <property type="match status" value="1"/>
</dbReference>
<dbReference type="CDD" id="cd07890">
    <property type="entry name" value="CYTH-like_AC_IV-like"/>
    <property type="match status" value="1"/>
</dbReference>
<dbReference type="InterPro" id="IPR033469">
    <property type="entry name" value="CYTH-like_dom_sf"/>
</dbReference>
<dbReference type="EC" id="4.6.1.1" evidence="2"/>
<dbReference type="EMBL" id="LAXD01000001">
    <property type="protein sequence ID" value="KWX01750.1"/>
    <property type="molecule type" value="Genomic_DNA"/>
</dbReference>
<feature type="domain" description="CYTH" evidence="1">
    <location>
        <begin position="1"/>
        <end position="182"/>
    </location>
</feature>
<dbReference type="SUPFAM" id="SSF55154">
    <property type="entry name" value="CYTH-like phosphatases"/>
    <property type="match status" value="1"/>
</dbReference>
<dbReference type="InterPro" id="IPR008173">
    <property type="entry name" value="Adenylyl_cyclase_CyaB"/>
</dbReference>
<reference evidence="3" key="1">
    <citation type="submission" date="2015-04" db="EMBL/GenBank/DDBJ databases">
        <title>Physiological reanalysis, assessment of diazotrophy, and genome sequences of multiple isolates of Streptomyces thermoautotrophicus.</title>
        <authorList>
            <person name="MacKellar D.C."/>
            <person name="Lieber L."/>
            <person name="Norman J."/>
            <person name="Bolger A."/>
            <person name="Tobin C."/>
            <person name="Murray J.W."/>
            <person name="Chang R."/>
            <person name="Ford T."/>
            <person name="Nguyen P.Q."/>
            <person name="Woodward J."/>
            <person name="Permingeat H."/>
            <person name="Joshi N.S."/>
            <person name="Silver P.A."/>
            <person name="Usadel B."/>
            <person name="Rutherford A.W."/>
            <person name="Friesen M."/>
            <person name="Prell J."/>
        </authorList>
    </citation>
    <scope>NUCLEOTIDE SEQUENCE [LARGE SCALE GENOMIC DNA]</scope>
    <source>
        <strain evidence="3">H1</strain>
    </source>
</reference>